<evidence type="ECO:0000256" key="3">
    <source>
        <dbReference type="ARBA" id="ARBA00023125"/>
    </source>
</evidence>
<keyword evidence="3" id="KW-0238">DNA-binding</keyword>
<keyword evidence="7" id="KW-1185">Reference proteome</keyword>
<dbReference type="PRINTS" id="PR00039">
    <property type="entry name" value="HTHLYSR"/>
</dbReference>
<dbReference type="GO" id="GO:0003700">
    <property type="term" value="F:DNA-binding transcription factor activity"/>
    <property type="evidence" value="ECO:0007669"/>
    <property type="project" value="InterPro"/>
</dbReference>
<comment type="similarity">
    <text evidence="1">Belongs to the LysR transcriptional regulatory family.</text>
</comment>
<dbReference type="InterPro" id="IPR005119">
    <property type="entry name" value="LysR_subst-bd"/>
</dbReference>
<name>A0A3M8P9J3_9BACL</name>
<reference evidence="6 7" key="1">
    <citation type="journal article" date="2018" name="Int. J. Syst. Evol. Microbiol.">
        <title>Planococcus salinus sp. nov., a moderately halophilic bacterium isolated from a saline-alkali soil.</title>
        <authorList>
            <person name="Gan L."/>
        </authorList>
    </citation>
    <scope>NUCLEOTIDE SEQUENCE [LARGE SCALE GENOMIC DNA]</scope>
    <source>
        <strain evidence="6 7">LCB217</strain>
    </source>
</reference>
<evidence type="ECO:0000256" key="4">
    <source>
        <dbReference type="ARBA" id="ARBA00023163"/>
    </source>
</evidence>
<dbReference type="SUPFAM" id="SSF46785">
    <property type="entry name" value="Winged helix' DNA-binding domain"/>
    <property type="match status" value="1"/>
</dbReference>
<feature type="domain" description="HTH lysR-type" evidence="5">
    <location>
        <begin position="1"/>
        <end position="57"/>
    </location>
</feature>
<dbReference type="PANTHER" id="PTHR30126">
    <property type="entry name" value="HTH-TYPE TRANSCRIPTIONAL REGULATOR"/>
    <property type="match status" value="1"/>
</dbReference>
<dbReference type="EMBL" id="RIAX01000002">
    <property type="protein sequence ID" value="RNF40359.1"/>
    <property type="molecule type" value="Genomic_DNA"/>
</dbReference>
<evidence type="ECO:0000256" key="1">
    <source>
        <dbReference type="ARBA" id="ARBA00009437"/>
    </source>
</evidence>
<dbReference type="CDD" id="cd08420">
    <property type="entry name" value="PBP2_CysL_like"/>
    <property type="match status" value="1"/>
</dbReference>
<keyword evidence="2" id="KW-0805">Transcription regulation</keyword>
<dbReference type="FunFam" id="1.10.10.10:FF:000001">
    <property type="entry name" value="LysR family transcriptional regulator"/>
    <property type="match status" value="1"/>
</dbReference>
<evidence type="ECO:0000313" key="6">
    <source>
        <dbReference type="EMBL" id="RNF40359.1"/>
    </source>
</evidence>
<dbReference type="InterPro" id="IPR036388">
    <property type="entry name" value="WH-like_DNA-bd_sf"/>
</dbReference>
<dbReference type="Gene3D" id="1.10.10.10">
    <property type="entry name" value="Winged helix-like DNA-binding domain superfamily/Winged helix DNA-binding domain"/>
    <property type="match status" value="1"/>
</dbReference>
<evidence type="ECO:0000259" key="5">
    <source>
        <dbReference type="PROSITE" id="PS50931"/>
    </source>
</evidence>
<dbReference type="OrthoDB" id="9785745at2"/>
<keyword evidence="4" id="KW-0804">Transcription</keyword>
<dbReference type="PANTHER" id="PTHR30126:SF39">
    <property type="entry name" value="HTH-TYPE TRANSCRIPTIONAL REGULATOR CYSL"/>
    <property type="match status" value="1"/>
</dbReference>
<dbReference type="Proteomes" id="UP000275473">
    <property type="component" value="Unassembled WGS sequence"/>
</dbReference>
<protein>
    <submittedName>
        <fullName evidence="6">LysR family transcriptional regulator</fullName>
    </submittedName>
</protein>
<dbReference type="RefSeq" id="WP_123164060.1">
    <property type="nucleotide sequence ID" value="NZ_RIAX01000002.1"/>
</dbReference>
<sequence length="302" mass="33611">MNQHLEVFLKVVEMKSFSKAAEQLHMTQPAVSQYIRSLEDTMGVKLLERTNKYVRLNKAGKIVYHHAKEMKEIHGKMVRLIDDLTHQASGPLSIGASYTFGEYILPKIIAAIKAQYPDISPAVTIGNTAKIAELVTNHQLDVGVVEGHFKEVSDLQSEAFAKDRMVIVASATHPLTQLKEPITTNHLTEQTWILRETGSGTREAAENVFKQLGFYPSAVMHFSSTQPIKSMVEAGVGISLLSDWAIQKELDYGHLKILDVPGLPYARNFSIVTGSPFQTKALSAFLELVRNGKELEKARVRN</sequence>
<dbReference type="AlphaFoldDB" id="A0A3M8P9J3"/>
<dbReference type="InterPro" id="IPR000847">
    <property type="entry name" value="LysR_HTH_N"/>
</dbReference>
<dbReference type="Pfam" id="PF00126">
    <property type="entry name" value="HTH_1"/>
    <property type="match status" value="1"/>
</dbReference>
<proteinExistence type="inferred from homology"/>
<evidence type="ECO:0000256" key="2">
    <source>
        <dbReference type="ARBA" id="ARBA00023015"/>
    </source>
</evidence>
<dbReference type="InterPro" id="IPR036390">
    <property type="entry name" value="WH_DNA-bd_sf"/>
</dbReference>
<dbReference type="Gene3D" id="3.40.190.290">
    <property type="match status" value="1"/>
</dbReference>
<accession>A0A3M8P9J3</accession>
<evidence type="ECO:0000313" key="7">
    <source>
        <dbReference type="Proteomes" id="UP000275473"/>
    </source>
</evidence>
<dbReference type="PROSITE" id="PS50931">
    <property type="entry name" value="HTH_LYSR"/>
    <property type="match status" value="1"/>
</dbReference>
<dbReference type="Pfam" id="PF03466">
    <property type="entry name" value="LysR_substrate"/>
    <property type="match status" value="1"/>
</dbReference>
<gene>
    <name evidence="6" type="ORF">EEX84_02715</name>
</gene>
<organism evidence="6 7">
    <name type="scientific">Planococcus salinus</name>
    <dbReference type="NCBI Taxonomy" id="1848460"/>
    <lineage>
        <taxon>Bacteria</taxon>
        <taxon>Bacillati</taxon>
        <taxon>Bacillota</taxon>
        <taxon>Bacilli</taxon>
        <taxon>Bacillales</taxon>
        <taxon>Caryophanaceae</taxon>
        <taxon>Planococcus</taxon>
    </lineage>
</organism>
<comment type="caution">
    <text evidence="6">The sequence shown here is derived from an EMBL/GenBank/DDBJ whole genome shotgun (WGS) entry which is preliminary data.</text>
</comment>
<dbReference type="GO" id="GO:0000976">
    <property type="term" value="F:transcription cis-regulatory region binding"/>
    <property type="evidence" value="ECO:0007669"/>
    <property type="project" value="TreeGrafter"/>
</dbReference>
<dbReference type="SUPFAM" id="SSF53850">
    <property type="entry name" value="Periplasmic binding protein-like II"/>
    <property type="match status" value="1"/>
</dbReference>